<dbReference type="InterPro" id="IPR036188">
    <property type="entry name" value="FAD/NAD-bd_sf"/>
</dbReference>
<sequence>MQAANSTAPQVKIAIIGAGFGGLAMAIRLLQNNIRDFVILEKASGIGGTWRENQYPGAACDVQSHLYSLSFSPKTDWSKRYAEAPEIYQYMQTLTAEHQLQPYIRFNTEVCAAHYLENQCLWQLTLNQNETLTAQFVIFASGPLHVPQIPRISGIEKFKGKVFHSSQWDHNHDLSNKNVASIGTGGSAIQYIPEIAEKVKQLYVLQRTAAWVIPRDERRYLPIEKTLFNRFDWFRKLHRARLYWTNESRVVPIMKPQVMKYAQKLAEAYIRHQVKDPVTADKLIPNYIMGCKRILVSNKYYPSFNRKNVELVTNDILELTEDSIITKDGKKRAIDCLIYGTGFVTDPRIYLKSFGCTGLNHVELTDAWQDGAESYYGISTKGFPNLFQLLGPNTVLGHNSVIFMIESQVNYILQLIEMAEKTQSQAIVVKADIQDQFNHHLQSQFTDTIWQSGCVSWYQQADGKNFSLWPSYTWKYWLKTRKANPADYRFLNSKQDSQAIN</sequence>
<dbReference type="GO" id="GO:0050660">
    <property type="term" value="F:flavin adenine dinucleotide binding"/>
    <property type="evidence" value="ECO:0007669"/>
    <property type="project" value="InterPro"/>
</dbReference>
<keyword evidence="3 4" id="KW-0560">Oxidoreductase</keyword>
<evidence type="ECO:0000313" key="5">
    <source>
        <dbReference type="Proteomes" id="UP000196240"/>
    </source>
</evidence>
<dbReference type="Proteomes" id="UP000196240">
    <property type="component" value="Unassembled WGS sequence"/>
</dbReference>
<evidence type="ECO:0000256" key="2">
    <source>
        <dbReference type="ARBA" id="ARBA00022827"/>
    </source>
</evidence>
<name>A0A1R7QEX0_ACIJO</name>
<dbReference type="Pfam" id="PF00743">
    <property type="entry name" value="FMO-like"/>
    <property type="match status" value="1"/>
</dbReference>
<dbReference type="GO" id="GO:0033767">
    <property type="term" value="F:4-hydroxyacetophenone monooxygenase activity"/>
    <property type="evidence" value="ECO:0007669"/>
    <property type="project" value="UniProtKB-EC"/>
</dbReference>
<dbReference type="Gene3D" id="3.50.50.60">
    <property type="entry name" value="FAD/NAD(P)-binding domain"/>
    <property type="match status" value="2"/>
</dbReference>
<keyword evidence="4" id="KW-0503">Monooxygenase</keyword>
<dbReference type="PANTHER" id="PTHR42877:SF4">
    <property type="entry name" value="FAD_NAD(P)-BINDING DOMAIN-CONTAINING PROTEIN-RELATED"/>
    <property type="match status" value="1"/>
</dbReference>
<protein>
    <submittedName>
        <fullName evidence="4">4-hydroxyacetophenone monooxygenase</fullName>
        <ecNumber evidence="4">1.14.13.84</ecNumber>
    </submittedName>
</protein>
<keyword evidence="2" id="KW-0274">FAD</keyword>
<evidence type="ECO:0000313" key="4">
    <source>
        <dbReference type="EMBL" id="SJX22815.1"/>
    </source>
</evidence>
<dbReference type="RefSeq" id="WP_087013508.1">
    <property type="nucleotide sequence ID" value="NZ_FUUY01000008.1"/>
</dbReference>
<gene>
    <name evidence="4" type="primary">hapE_2</name>
    <name evidence="4" type="ORF">ACNJC6_02468</name>
</gene>
<dbReference type="AlphaFoldDB" id="A0A1R7QEX0"/>
<dbReference type="GO" id="GO:0050661">
    <property type="term" value="F:NADP binding"/>
    <property type="evidence" value="ECO:0007669"/>
    <property type="project" value="InterPro"/>
</dbReference>
<dbReference type="SUPFAM" id="SSF51905">
    <property type="entry name" value="FAD/NAD(P)-binding domain"/>
    <property type="match status" value="2"/>
</dbReference>
<dbReference type="InterPro" id="IPR020946">
    <property type="entry name" value="Flavin_mOase-like"/>
</dbReference>
<dbReference type="PANTHER" id="PTHR42877">
    <property type="entry name" value="L-ORNITHINE N(5)-MONOOXYGENASE-RELATED"/>
    <property type="match status" value="1"/>
</dbReference>
<keyword evidence="1" id="KW-0285">Flavoprotein</keyword>
<evidence type="ECO:0000256" key="3">
    <source>
        <dbReference type="ARBA" id="ARBA00023002"/>
    </source>
</evidence>
<dbReference type="GO" id="GO:0004499">
    <property type="term" value="F:N,N-dimethylaniline monooxygenase activity"/>
    <property type="evidence" value="ECO:0007669"/>
    <property type="project" value="InterPro"/>
</dbReference>
<dbReference type="EC" id="1.14.13.84" evidence="4"/>
<proteinExistence type="predicted"/>
<dbReference type="InterPro" id="IPR000960">
    <property type="entry name" value="Flavin_mOase"/>
</dbReference>
<evidence type="ECO:0000256" key="1">
    <source>
        <dbReference type="ARBA" id="ARBA00022630"/>
    </source>
</evidence>
<dbReference type="PRINTS" id="PR00370">
    <property type="entry name" value="FMOXYGENASE"/>
</dbReference>
<accession>A0A1R7QEX0</accession>
<organism evidence="4 5">
    <name type="scientific">Acinetobacter johnsonii</name>
    <dbReference type="NCBI Taxonomy" id="40214"/>
    <lineage>
        <taxon>Bacteria</taxon>
        <taxon>Pseudomonadati</taxon>
        <taxon>Pseudomonadota</taxon>
        <taxon>Gammaproteobacteria</taxon>
        <taxon>Moraxellales</taxon>
        <taxon>Moraxellaceae</taxon>
        <taxon>Acinetobacter</taxon>
    </lineage>
</organism>
<reference evidence="4 5" key="1">
    <citation type="submission" date="2017-02" db="EMBL/GenBank/DDBJ databases">
        <authorList>
            <person name="Peterson S.W."/>
        </authorList>
    </citation>
    <scope>NUCLEOTIDE SEQUENCE [LARGE SCALE GENOMIC DNA]</scope>
    <source>
        <strain evidence="4">C6</strain>
    </source>
</reference>
<dbReference type="InterPro" id="IPR051209">
    <property type="entry name" value="FAD-bind_Monooxygenase_sf"/>
</dbReference>
<dbReference type="EMBL" id="FUUY01000008">
    <property type="protein sequence ID" value="SJX22815.1"/>
    <property type="molecule type" value="Genomic_DNA"/>
</dbReference>